<reference evidence="14 15" key="1">
    <citation type="submission" date="2015-08" db="EMBL/GenBank/DDBJ databases">
        <authorList>
            <person name="Babu N.S."/>
            <person name="Beckwith C.J."/>
            <person name="Beseler K.G."/>
            <person name="Brison A."/>
            <person name="Carone J.V."/>
            <person name="Caskin T.P."/>
            <person name="Diamond M."/>
            <person name="Durham M.E."/>
            <person name="Foxe J.M."/>
            <person name="Go M."/>
            <person name="Henderson B.A."/>
            <person name="Jones I.B."/>
            <person name="McGettigan J.A."/>
            <person name="Micheletti S.J."/>
            <person name="Nasrallah M.E."/>
            <person name="Ortiz D."/>
            <person name="Piller C.R."/>
            <person name="Privatt S.R."/>
            <person name="Schneider S.L."/>
            <person name="Sharp S."/>
            <person name="Smith T.C."/>
            <person name="Stanton J.D."/>
            <person name="Ullery H.E."/>
            <person name="Wilson R.J."/>
            <person name="Serrano M.G."/>
            <person name="Buck G."/>
            <person name="Lee V."/>
            <person name="Wang Y."/>
            <person name="Carvalho R."/>
            <person name="Voegtly L."/>
            <person name="Shi R."/>
            <person name="Duckworth R."/>
            <person name="Johnson A."/>
            <person name="Loviza R."/>
            <person name="Walstead R."/>
            <person name="Shah Z."/>
            <person name="Kiflezghi M."/>
            <person name="Wade K."/>
            <person name="Ball S.L."/>
            <person name="Bradley K.W."/>
            <person name="Asai D.J."/>
            <person name="Bowman C.A."/>
            <person name="Russell D.A."/>
            <person name="Pope W.H."/>
            <person name="Jacobs-Sera D."/>
            <person name="Hendrix R.W."/>
            <person name="Hatfull G.F."/>
        </authorList>
    </citation>
    <scope>NUCLEOTIDE SEQUENCE [LARGE SCALE GENOMIC DNA]</scope>
    <source>
        <strain evidence="14 15">DSM 27710</strain>
    </source>
</reference>
<keyword evidence="6 12" id="KW-0067">ATP-binding</keyword>
<evidence type="ECO:0000256" key="10">
    <source>
        <dbReference type="ARBA" id="ARBA00030945"/>
    </source>
</evidence>
<evidence type="ECO:0000256" key="7">
    <source>
        <dbReference type="ARBA" id="ARBA00023016"/>
    </source>
</evidence>
<gene>
    <name evidence="14" type="ORF">AKJ08_0168</name>
</gene>
<dbReference type="GO" id="GO:0140662">
    <property type="term" value="F:ATP-dependent protein folding chaperone"/>
    <property type="evidence" value="ECO:0007669"/>
    <property type="project" value="InterPro"/>
</dbReference>
<keyword evidence="5 12" id="KW-0547">Nucleotide-binding</keyword>
<keyword evidence="8" id="KW-0143">Chaperone</keyword>
<dbReference type="Gene3D" id="3.30.420.40">
    <property type="match status" value="2"/>
</dbReference>
<protein>
    <recommendedName>
        <fullName evidence="2">Chaperone protein DnaK</fullName>
    </recommendedName>
    <alternativeName>
        <fullName evidence="3">Chaperone protein dnaK</fullName>
    </alternativeName>
    <alternativeName>
        <fullName evidence="11">HSP70</fullName>
    </alternativeName>
    <alternativeName>
        <fullName evidence="10">Heat shock 70 kDa protein</fullName>
    </alternativeName>
    <alternativeName>
        <fullName evidence="9">Heat shock protein 70</fullName>
    </alternativeName>
</protein>
<evidence type="ECO:0000313" key="14">
    <source>
        <dbReference type="EMBL" id="AKU89781.1"/>
    </source>
</evidence>
<dbReference type="Pfam" id="PF00012">
    <property type="entry name" value="HSP70"/>
    <property type="match status" value="1"/>
</dbReference>
<evidence type="ECO:0000256" key="5">
    <source>
        <dbReference type="ARBA" id="ARBA00022741"/>
    </source>
</evidence>
<dbReference type="FunFam" id="3.90.640.10:FF:000003">
    <property type="entry name" value="Molecular chaperone DnaK"/>
    <property type="match status" value="1"/>
</dbReference>
<keyword evidence="7" id="KW-0346">Stress response</keyword>
<dbReference type="PROSITE" id="PS00329">
    <property type="entry name" value="HSP70_2"/>
    <property type="match status" value="1"/>
</dbReference>
<dbReference type="SUPFAM" id="SSF53067">
    <property type="entry name" value="Actin-like ATPase domain"/>
    <property type="match status" value="2"/>
</dbReference>
<keyword evidence="15" id="KW-1185">Reference proteome</keyword>
<keyword evidence="4" id="KW-0597">Phosphoprotein</keyword>
<evidence type="ECO:0000256" key="1">
    <source>
        <dbReference type="ARBA" id="ARBA00007381"/>
    </source>
</evidence>
<accession>A0A0K1P8P6</accession>
<proteinExistence type="inferred from homology"/>
<dbReference type="RefSeq" id="WP_240475403.1">
    <property type="nucleotide sequence ID" value="NZ_CP012332.1"/>
</dbReference>
<dbReference type="Gene3D" id="2.60.34.10">
    <property type="entry name" value="Substrate Binding Domain Of DNAk, Chain A, domain 1"/>
    <property type="match status" value="1"/>
</dbReference>
<dbReference type="GO" id="GO:0005524">
    <property type="term" value="F:ATP binding"/>
    <property type="evidence" value="ECO:0007669"/>
    <property type="project" value="UniProtKB-KW"/>
</dbReference>
<dbReference type="PATRIC" id="fig|1391653.3.peg.179"/>
<dbReference type="CDD" id="cd10234">
    <property type="entry name" value="ASKHA_NBD_HSP70_DnaK-like"/>
    <property type="match status" value="1"/>
</dbReference>
<dbReference type="KEGG" id="vin:AKJ08_0168"/>
<evidence type="ECO:0000256" key="9">
    <source>
        <dbReference type="ARBA" id="ARBA00030019"/>
    </source>
</evidence>
<evidence type="ECO:0000256" key="6">
    <source>
        <dbReference type="ARBA" id="ARBA00022840"/>
    </source>
</evidence>
<dbReference type="Proteomes" id="UP000055590">
    <property type="component" value="Chromosome"/>
</dbReference>
<dbReference type="InterPro" id="IPR043129">
    <property type="entry name" value="ATPase_NBD"/>
</dbReference>
<evidence type="ECO:0000256" key="2">
    <source>
        <dbReference type="ARBA" id="ARBA00014415"/>
    </source>
</evidence>
<evidence type="ECO:0000256" key="3">
    <source>
        <dbReference type="ARBA" id="ARBA00017249"/>
    </source>
</evidence>
<sequence>MALALSIMNAETTTIGIDLGTTNSVVATVHHGVPTIIPSRTGARLTPSVVAVAANGKKLVGSIARRQGIINPEQTIYSAKRLIGRRFSSKEVTEASRHLPYRVECGLHDDVRLRLGGSSVAVPEISAMILQELRLDAEAWLGRPVERAVITVPAYFNDAQRQATKDAGVIAGLEVMRIINEPTAAALAFGHGRAHSGKIAVFDLGGGTFDISVLQLKRGVYEVLATSGDTFLGGEDFDNRLIEWLLQGFEADYGADLRKEKMAMQRLRDGAEKAKHELSSAREARIELPFLYTLPTGGAALHLQRTLTRETFRELTQDLVERTIRTTAAVLAEAKISPKEIGEVVLVGGQTRSPSVQEAVKRFFGREPSKAVHLDEVVALGAAIQADALASNKADTLLLDVTAQSLGIKVAGGFSNVIIPRNTTIPTSASHRFTTVRDNQPGARILVLQGDEKEASKNELLGDFQLMGLRRAPRGEVEIEVRFDISADGIVWVSAQDVETGQEQSIQVEPSGGMTREELEVVSAQHRDDLRPVDPAAAEQRARLPKLLEEAERLLPALRPTLLETTFGADALAKAERAIAHGREAARAADQVATTSSIHELERTLELFKVVQQRAAGTWRAG</sequence>
<keyword evidence="13" id="KW-0175">Coiled coil</keyword>
<dbReference type="STRING" id="1391653.AKJ08_0168"/>
<dbReference type="SUPFAM" id="SSF100920">
    <property type="entry name" value="Heat shock protein 70kD (HSP70), peptide-binding domain"/>
    <property type="match status" value="1"/>
</dbReference>
<dbReference type="EMBL" id="CP012332">
    <property type="protein sequence ID" value="AKU89781.1"/>
    <property type="molecule type" value="Genomic_DNA"/>
</dbReference>
<dbReference type="PROSITE" id="PS00297">
    <property type="entry name" value="HSP70_1"/>
    <property type="match status" value="1"/>
</dbReference>
<evidence type="ECO:0000256" key="4">
    <source>
        <dbReference type="ARBA" id="ARBA00022553"/>
    </source>
</evidence>
<evidence type="ECO:0000256" key="8">
    <source>
        <dbReference type="ARBA" id="ARBA00023186"/>
    </source>
</evidence>
<dbReference type="InterPro" id="IPR013126">
    <property type="entry name" value="Hsp_70_fam"/>
</dbReference>
<evidence type="ECO:0000256" key="11">
    <source>
        <dbReference type="ARBA" id="ARBA00033103"/>
    </source>
</evidence>
<evidence type="ECO:0000313" key="15">
    <source>
        <dbReference type="Proteomes" id="UP000055590"/>
    </source>
</evidence>
<dbReference type="FunFam" id="3.30.420.40:FF:000004">
    <property type="entry name" value="Molecular chaperone DnaK"/>
    <property type="match status" value="1"/>
</dbReference>
<dbReference type="InterPro" id="IPR029047">
    <property type="entry name" value="HSP70_peptide-bd_sf"/>
</dbReference>
<name>A0A0K1P8P6_9BACT</name>
<organism evidence="14 15">
    <name type="scientific">Vulgatibacter incomptus</name>
    <dbReference type="NCBI Taxonomy" id="1391653"/>
    <lineage>
        <taxon>Bacteria</taxon>
        <taxon>Pseudomonadati</taxon>
        <taxon>Myxococcota</taxon>
        <taxon>Myxococcia</taxon>
        <taxon>Myxococcales</taxon>
        <taxon>Cystobacterineae</taxon>
        <taxon>Vulgatibacteraceae</taxon>
        <taxon>Vulgatibacter</taxon>
    </lineage>
</organism>
<dbReference type="NCBIfam" id="NF001413">
    <property type="entry name" value="PRK00290.1"/>
    <property type="match status" value="1"/>
</dbReference>
<dbReference type="PRINTS" id="PR00301">
    <property type="entry name" value="HEATSHOCK70"/>
</dbReference>
<dbReference type="PANTHER" id="PTHR19375">
    <property type="entry name" value="HEAT SHOCK PROTEIN 70KDA"/>
    <property type="match status" value="1"/>
</dbReference>
<dbReference type="AlphaFoldDB" id="A0A0K1P8P6"/>
<feature type="coiled-coil region" evidence="13">
    <location>
        <begin position="257"/>
        <end position="284"/>
    </location>
</feature>
<dbReference type="InterPro" id="IPR018181">
    <property type="entry name" value="Heat_shock_70_CS"/>
</dbReference>
<dbReference type="Gene3D" id="3.90.640.10">
    <property type="entry name" value="Actin, Chain A, domain 4"/>
    <property type="match status" value="1"/>
</dbReference>
<evidence type="ECO:0000256" key="13">
    <source>
        <dbReference type="SAM" id="Coils"/>
    </source>
</evidence>
<evidence type="ECO:0000256" key="12">
    <source>
        <dbReference type="RuleBase" id="RU003322"/>
    </source>
</evidence>
<comment type="similarity">
    <text evidence="1 12">Belongs to the heat shock protein 70 family.</text>
</comment>